<organism evidence="1">
    <name type="scientific">bioreactor metagenome</name>
    <dbReference type="NCBI Taxonomy" id="1076179"/>
    <lineage>
        <taxon>unclassified sequences</taxon>
        <taxon>metagenomes</taxon>
        <taxon>ecological metagenomes</taxon>
    </lineage>
</organism>
<evidence type="ECO:0000313" key="1">
    <source>
        <dbReference type="EMBL" id="MPN41360.1"/>
    </source>
</evidence>
<dbReference type="EMBL" id="VSSQ01098347">
    <property type="protein sequence ID" value="MPN41360.1"/>
    <property type="molecule type" value="Genomic_DNA"/>
</dbReference>
<sequence length="169" mass="19342">MYQAALSPNLLEQPRLEKHLQQLLSDVVKMRGLIVPASKETRIQKSIFEAIQTVNRNLVCMLELQINALWASRTSHFVMLNAQTLRETQLRTQQALLTITHALYEGNPQPVLANTEKLNDTVAELRQLIAEHKGDNVAETPIHGYVWLNMEMARQLELLSHLICRALRK</sequence>
<protein>
    <submittedName>
        <fullName evidence="1">Inner membrane protein YeeA</fullName>
    </submittedName>
</protein>
<dbReference type="AlphaFoldDB" id="A0A645HR81"/>
<name>A0A645HR81_9ZZZZ</name>
<proteinExistence type="predicted"/>
<gene>
    <name evidence="1" type="primary">yeeA_1</name>
    <name evidence="1" type="ORF">SDC9_188905</name>
</gene>
<accession>A0A645HR81</accession>
<comment type="caution">
    <text evidence="1">The sequence shown here is derived from an EMBL/GenBank/DDBJ whole genome shotgun (WGS) entry which is preliminary data.</text>
</comment>
<reference evidence="1" key="1">
    <citation type="submission" date="2019-08" db="EMBL/GenBank/DDBJ databases">
        <authorList>
            <person name="Kucharzyk K."/>
            <person name="Murdoch R.W."/>
            <person name="Higgins S."/>
            <person name="Loffler F."/>
        </authorList>
    </citation>
    <scope>NUCLEOTIDE SEQUENCE</scope>
</reference>